<feature type="region of interest" description="Disordered" evidence="1">
    <location>
        <begin position="63"/>
        <end position="92"/>
    </location>
</feature>
<comment type="caution">
    <text evidence="2">The sequence shown here is derived from an EMBL/GenBank/DDBJ whole genome shotgun (WGS) entry which is preliminary data.</text>
</comment>
<feature type="compositionally biased region" description="Polar residues" evidence="1">
    <location>
        <begin position="210"/>
        <end position="221"/>
    </location>
</feature>
<evidence type="ECO:0000313" key="3">
    <source>
        <dbReference type="Proteomes" id="UP001341840"/>
    </source>
</evidence>
<evidence type="ECO:0000313" key="2">
    <source>
        <dbReference type="EMBL" id="MED6157448.1"/>
    </source>
</evidence>
<organism evidence="2 3">
    <name type="scientific">Stylosanthes scabra</name>
    <dbReference type="NCBI Taxonomy" id="79078"/>
    <lineage>
        <taxon>Eukaryota</taxon>
        <taxon>Viridiplantae</taxon>
        <taxon>Streptophyta</taxon>
        <taxon>Embryophyta</taxon>
        <taxon>Tracheophyta</taxon>
        <taxon>Spermatophyta</taxon>
        <taxon>Magnoliopsida</taxon>
        <taxon>eudicotyledons</taxon>
        <taxon>Gunneridae</taxon>
        <taxon>Pentapetalae</taxon>
        <taxon>rosids</taxon>
        <taxon>fabids</taxon>
        <taxon>Fabales</taxon>
        <taxon>Fabaceae</taxon>
        <taxon>Papilionoideae</taxon>
        <taxon>50 kb inversion clade</taxon>
        <taxon>dalbergioids sensu lato</taxon>
        <taxon>Dalbergieae</taxon>
        <taxon>Pterocarpus clade</taxon>
        <taxon>Stylosanthes</taxon>
    </lineage>
</organism>
<protein>
    <submittedName>
        <fullName evidence="2">Uncharacterized protein</fullName>
    </submittedName>
</protein>
<accession>A0ABU6UBG0</accession>
<evidence type="ECO:0000256" key="1">
    <source>
        <dbReference type="SAM" id="MobiDB-lite"/>
    </source>
</evidence>
<feature type="compositionally biased region" description="Basic residues" evidence="1">
    <location>
        <begin position="170"/>
        <end position="179"/>
    </location>
</feature>
<feature type="compositionally biased region" description="Basic and acidic residues" evidence="1">
    <location>
        <begin position="180"/>
        <end position="204"/>
    </location>
</feature>
<dbReference type="Proteomes" id="UP001341840">
    <property type="component" value="Unassembled WGS sequence"/>
</dbReference>
<feature type="region of interest" description="Disordered" evidence="1">
    <location>
        <begin position="169"/>
        <end position="221"/>
    </location>
</feature>
<feature type="compositionally biased region" description="Basic and acidic residues" evidence="1">
    <location>
        <begin position="71"/>
        <end position="83"/>
    </location>
</feature>
<feature type="region of interest" description="Disordered" evidence="1">
    <location>
        <begin position="1"/>
        <end position="24"/>
    </location>
</feature>
<sequence>MIATWPSRDTRKQTPEDHGHQSFVAGNPPAWFTAASIGVSRLPTSLVREFRHTFEHLALSVGTPKATPMNDHSDISEDEEHHPGFNNTSSHSAAISDADNLDDDFIDPFPDDYADDFVKNANSYVTQDYSPQLQEGSDRPFVGLRDNQGKMMQEIRHRMREMERRLQNKLARKNRHSRSRSREHSHGSSRRTRLDLTVEVHSTDGDPAPTSHSRSQPLTKG</sequence>
<feature type="compositionally biased region" description="Basic and acidic residues" evidence="1">
    <location>
        <begin position="8"/>
        <end position="20"/>
    </location>
</feature>
<proteinExistence type="predicted"/>
<dbReference type="EMBL" id="JASCZI010120909">
    <property type="protein sequence ID" value="MED6157448.1"/>
    <property type="molecule type" value="Genomic_DNA"/>
</dbReference>
<gene>
    <name evidence="2" type="ORF">PIB30_023178</name>
</gene>
<reference evidence="2 3" key="1">
    <citation type="journal article" date="2023" name="Plants (Basel)">
        <title>Bridging the Gap: Combining Genomics and Transcriptomics Approaches to Understand Stylosanthes scabra, an Orphan Legume from the Brazilian Caatinga.</title>
        <authorList>
            <person name="Ferreira-Neto J.R.C."/>
            <person name="da Silva M.D."/>
            <person name="Binneck E."/>
            <person name="de Melo N.F."/>
            <person name="da Silva R.H."/>
            <person name="de Melo A.L.T.M."/>
            <person name="Pandolfi V."/>
            <person name="Bustamante F.O."/>
            <person name="Brasileiro-Vidal A.C."/>
            <person name="Benko-Iseppon A.M."/>
        </authorList>
    </citation>
    <scope>NUCLEOTIDE SEQUENCE [LARGE SCALE GENOMIC DNA]</scope>
    <source>
        <tissue evidence="2">Leaves</tissue>
    </source>
</reference>
<keyword evidence="3" id="KW-1185">Reference proteome</keyword>
<name>A0ABU6UBG0_9FABA</name>